<evidence type="ECO:0000256" key="6">
    <source>
        <dbReference type="ARBA" id="ARBA00022702"/>
    </source>
</evidence>
<dbReference type="GO" id="GO:0005179">
    <property type="term" value="F:hormone activity"/>
    <property type="evidence" value="ECO:0007669"/>
    <property type="project" value="UniProtKB-KW"/>
</dbReference>
<evidence type="ECO:0000256" key="3">
    <source>
        <dbReference type="ARBA" id="ARBA00011207"/>
    </source>
</evidence>
<feature type="disulfide bond" description="Interchain (between B and A chains)" evidence="10">
    <location>
        <begin position="39"/>
        <end position="89"/>
    </location>
</feature>
<comment type="subcellular location">
    <subcellularLocation>
        <location evidence="1 9 12">Secreted</location>
    </subcellularLocation>
</comment>
<comment type="function">
    <text evidence="9">Brain peptide responsible for activation of prothoracic glands to produce ecdysone in insects.</text>
</comment>
<dbReference type="PIRSF" id="PIRSF037038">
    <property type="entry name" value="Bombyxin"/>
    <property type="match status" value="1"/>
</dbReference>
<keyword evidence="11" id="KW-0873">Pyrrolidone carboxylic acid</keyword>
<protein>
    <submittedName>
        <fullName evidence="15">Bombyxin C-1</fullName>
    </submittedName>
</protein>
<evidence type="ECO:0000256" key="2">
    <source>
        <dbReference type="ARBA" id="ARBA00009034"/>
    </source>
</evidence>
<dbReference type="OrthoDB" id="10019596at2759"/>
<sequence length="91" mass="10137">MKLVMLLVVVSAMLVLGGAQTASQFYCGDFLARTMSSLCWSDMQKRSGSQYAGYGWPWLPPFSSSRGKRGIVDECCYRPCTIDVLMSYCDN</sequence>
<keyword evidence="4 9" id="KW-0964">Secreted</keyword>
<feature type="modified residue" description="Pyrrolidone carboxylic acid" evidence="11">
    <location>
        <position position="20"/>
    </location>
</feature>
<feature type="disulfide bond" description="Interchain (between B and A chains)" evidence="10">
    <location>
        <begin position="27"/>
        <end position="76"/>
    </location>
</feature>
<feature type="domain" description="Insulin-like" evidence="13">
    <location>
        <begin position="24"/>
        <end position="89"/>
    </location>
</feature>
<comment type="similarity">
    <text evidence="2 9 12">Belongs to the insulin family.</text>
</comment>
<dbReference type="GeneID" id="114249642"/>
<reference evidence="15" key="1">
    <citation type="submission" date="2025-08" db="UniProtKB">
        <authorList>
            <consortium name="RefSeq"/>
        </authorList>
    </citation>
    <scope>IDENTIFICATION</scope>
    <source>
        <tissue evidence="15">Silk gland</tissue>
    </source>
</reference>
<evidence type="ECO:0000256" key="11">
    <source>
        <dbReference type="PIRSR" id="PIRSR037038-2"/>
    </source>
</evidence>
<evidence type="ECO:0000313" key="14">
    <source>
        <dbReference type="Proteomes" id="UP000504629"/>
    </source>
</evidence>
<dbReference type="AlphaFoldDB" id="A0A6J2K9W2"/>
<dbReference type="GO" id="GO:0005615">
    <property type="term" value="C:extracellular space"/>
    <property type="evidence" value="ECO:0007669"/>
    <property type="project" value="InterPro"/>
</dbReference>
<evidence type="ECO:0000256" key="1">
    <source>
        <dbReference type="ARBA" id="ARBA00004613"/>
    </source>
</evidence>
<evidence type="ECO:0000256" key="7">
    <source>
        <dbReference type="ARBA" id="ARBA00022729"/>
    </source>
</evidence>
<evidence type="ECO:0000256" key="5">
    <source>
        <dbReference type="ARBA" id="ARBA00022685"/>
    </source>
</evidence>
<dbReference type="Gene3D" id="1.10.100.10">
    <property type="entry name" value="Insulin-like"/>
    <property type="match status" value="1"/>
</dbReference>
<evidence type="ECO:0000256" key="9">
    <source>
        <dbReference type="PIRNR" id="PIRNR037038"/>
    </source>
</evidence>
<dbReference type="SUPFAM" id="SSF56994">
    <property type="entry name" value="Insulin-like"/>
    <property type="match status" value="1"/>
</dbReference>
<dbReference type="Proteomes" id="UP000504629">
    <property type="component" value="Unplaced"/>
</dbReference>
<dbReference type="RefSeq" id="XP_028039081.1">
    <property type="nucleotide sequence ID" value="XM_028183280.1"/>
</dbReference>
<feature type="chain" id="PRO_5027203747" evidence="9">
    <location>
        <begin position="20"/>
        <end position="91"/>
    </location>
</feature>
<evidence type="ECO:0000256" key="12">
    <source>
        <dbReference type="RuleBase" id="RU000406"/>
    </source>
</evidence>
<evidence type="ECO:0000259" key="13">
    <source>
        <dbReference type="SMART" id="SM00078"/>
    </source>
</evidence>
<dbReference type="InterPro" id="IPR022352">
    <property type="entry name" value="Ins/IGF/rlx"/>
</dbReference>
<evidence type="ECO:0000256" key="4">
    <source>
        <dbReference type="ARBA" id="ARBA00022525"/>
    </source>
</evidence>
<keyword evidence="14" id="KW-1185">Reference proteome</keyword>
<dbReference type="PROSITE" id="PS00262">
    <property type="entry name" value="INSULIN"/>
    <property type="match status" value="1"/>
</dbReference>
<dbReference type="CDD" id="cd04366">
    <property type="entry name" value="IlGF_insulin_bombyxin_like"/>
    <property type="match status" value="1"/>
</dbReference>
<feature type="signal peptide" evidence="9">
    <location>
        <begin position="1"/>
        <end position="19"/>
    </location>
</feature>
<dbReference type="CTD" id="100147698"/>
<keyword evidence="7 9" id="KW-0732">Signal</keyword>
<dbReference type="GO" id="GO:0008083">
    <property type="term" value="F:growth factor activity"/>
    <property type="evidence" value="ECO:0007669"/>
    <property type="project" value="InterPro"/>
</dbReference>
<comment type="subunit">
    <text evidence="3 9">Heterodimer of a B chain and an A chain linked by two disulfide bonds.</text>
</comment>
<name>A0A6J2K9W2_BOMMA</name>
<keyword evidence="6 9" id="KW-0372">Hormone</keyword>
<dbReference type="PRINTS" id="PR00276">
    <property type="entry name" value="INSULINFAMLY"/>
</dbReference>
<evidence type="ECO:0000256" key="10">
    <source>
        <dbReference type="PIRSR" id="PIRSR037038-1"/>
    </source>
</evidence>
<dbReference type="InterPro" id="IPR017097">
    <property type="entry name" value="Bombyxin"/>
</dbReference>
<dbReference type="InterPro" id="IPR036438">
    <property type="entry name" value="Insulin-like_sf"/>
</dbReference>
<dbReference type="Pfam" id="PF00049">
    <property type="entry name" value="Insulin"/>
    <property type="match status" value="1"/>
</dbReference>
<proteinExistence type="inferred from homology"/>
<evidence type="ECO:0000313" key="15">
    <source>
        <dbReference type="RefSeq" id="XP_028039081.1"/>
    </source>
</evidence>
<dbReference type="SMART" id="SM00078">
    <property type="entry name" value="IlGF"/>
    <property type="match status" value="1"/>
</dbReference>
<evidence type="ECO:0000256" key="8">
    <source>
        <dbReference type="ARBA" id="ARBA00023157"/>
    </source>
</evidence>
<keyword evidence="8 10" id="KW-1015">Disulfide bond</keyword>
<dbReference type="KEGG" id="bman:114249642"/>
<organism evidence="14 15">
    <name type="scientific">Bombyx mandarina</name>
    <name type="common">Wild silk moth</name>
    <name type="synonym">Wild silkworm</name>
    <dbReference type="NCBI Taxonomy" id="7092"/>
    <lineage>
        <taxon>Eukaryota</taxon>
        <taxon>Metazoa</taxon>
        <taxon>Ecdysozoa</taxon>
        <taxon>Arthropoda</taxon>
        <taxon>Hexapoda</taxon>
        <taxon>Insecta</taxon>
        <taxon>Pterygota</taxon>
        <taxon>Neoptera</taxon>
        <taxon>Endopterygota</taxon>
        <taxon>Lepidoptera</taxon>
        <taxon>Glossata</taxon>
        <taxon>Ditrysia</taxon>
        <taxon>Bombycoidea</taxon>
        <taxon>Bombycidae</taxon>
        <taxon>Bombycinae</taxon>
        <taxon>Bombyx</taxon>
    </lineage>
</organism>
<dbReference type="InterPro" id="IPR022353">
    <property type="entry name" value="Insulin_CS"/>
</dbReference>
<accession>A0A6J2K9W2</accession>
<feature type="disulfide bond" evidence="10">
    <location>
        <begin position="75"/>
        <end position="80"/>
    </location>
</feature>
<dbReference type="InterPro" id="IPR016179">
    <property type="entry name" value="Insulin-like"/>
</dbReference>
<dbReference type="PRINTS" id="PR02003">
    <property type="entry name" value="BOMBYXIN"/>
</dbReference>
<gene>
    <name evidence="15" type="primary">LOC114249642</name>
</gene>
<keyword evidence="5" id="KW-0165">Cleavage on pair of basic residues</keyword>